<gene>
    <name evidence="5" type="ORF">M9Y10_039944</name>
</gene>
<reference evidence="5 6" key="1">
    <citation type="submission" date="2024-04" db="EMBL/GenBank/DDBJ databases">
        <title>Tritrichomonas musculus Genome.</title>
        <authorList>
            <person name="Alves-Ferreira E."/>
            <person name="Grigg M."/>
            <person name="Lorenzi H."/>
            <person name="Galac M."/>
        </authorList>
    </citation>
    <scope>NUCLEOTIDE SEQUENCE [LARGE SCALE GENOMIC DNA]</scope>
    <source>
        <strain evidence="5 6">EAF2021</strain>
    </source>
</reference>
<feature type="region of interest" description="Disordered" evidence="3">
    <location>
        <begin position="103"/>
        <end position="149"/>
    </location>
</feature>
<sequence>MSAASPTEETQNSPEDTSDEITLYVNNLEYNCTQDEVRKLFEQYGRVINVTHRNIKRTGQFSGNSFVTFARKEDGEKAIKELNGFEYKERKLKVEKANRPYQRDYKTKVDDRKSYRDDRDYSPRYTRYRDDPYDRGYPPRYSDRYYESQMPYREGGRGRYYVPDSYYYDSYRRGGGGGGYRDYPNYDAPRYRRDDYGDSRQSQRSPRYYPRYSKSDEYD</sequence>
<keyword evidence="1 2" id="KW-0694">RNA-binding</keyword>
<dbReference type="Gene3D" id="3.30.70.330">
    <property type="match status" value="1"/>
</dbReference>
<keyword evidence="6" id="KW-1185">Reference proteome</keyword>
<organism evidence="5 6">
    <name type="scientific">Tritrichomonas musculus</name>
    <dbReference type="NCBI Taxonomy" id="1915356"/>
    <lineage>
        <taxon>Eukaryota</taxon>
        <taxon>Metamonada</taxon>
        <taxon>Parabasalia</taxon>
        <taxon>Tritrichomonadida</taxon>
        <taxon>Tritrichomonadidae</taxon>
        <taxon>Tritrichomonas</taxon>
    </lineage>
</organism>
<dbReference type="EMBL" id="JAPFFF010000068">
    <property type="protein sequence ID" value="KAK8836131.1"/>
    <property type="molecule type" value="Genomic_DNA"/>
</dbReference>
<dbReference type="PANTHER" id="PTHR48025">
    <property type="entry name" value="OS02G0815200 PROTEIN"/>
    <property type="match status" value="1"/>
</dbReference>
<dbReference type="SUPFAM" id="SSF54928">
    <property type="entry name" value="RNA-binding domain, RBD"/>
    <property type="match status" value="1"/>
</dbReference>
<proteinExistence type="predicted"/>
<dbReference type="SMART" id="SM00360">
    <property type="entry name" value="RRM"/>
    <property type="match status" value="1"/>
</dbReference>
<evidence type="ECO:0000313" key="5">
    <source>
        <dbReference type="EMBL" id="KAK8836131.1"/>
    </source>
</evidence>
<feature type="region of interest" description="Disordered" evidence="3">
    <location>
        <begin position="172"/>
        <end position="219"/>
    </location>
</feature>
<name>A0ABR2GR42_9EUKA</name>
<accession>A0ABR2GR42</accession>
<dbReference type="PROSITE" id="PS50102">
    <property type="entry name" value="RRM"/>
    <property type="match status" value="1"/>
</dbReference>
<evidence type="ECO:0000256" key="2">
    <source>
        <dbReference type="PROSITE-ProRule" id="PRU00176"/>
    </source>
</evidence>
<protein>
    <recommendedName>
        <fullName evidence="4">RRM domain-containing protein</fullName>
    </recommendedName>
</protein>
<feature type="compositionally biased region" description="Basic and acidic residues" evidence="3">
    <location>
        <begin position="189"/>
        <end position="198"/>
    </location>
</feature>
<dbReference type="Pfam" id="PF00076">
    <property type="entry name" value="RRM_1"/>
    <property type="match status" value="1"/>
</dbReference>
<dbReference type="InterPro" id="IPR050502">
    <property type="entry name" value="Euk_RNA-bind_prot"/>
</dbReference>
<evidence type="ECO:0000256" key="1">
    <source>
        <dbReference type="ARBA" id="ARBA00022884"/>
    </source>
</evidence>
<dbReference type="Proteomes" id="UP001470230">
    <property type="component" value="Unassembled WGS sequence"/>
</dbReference>
<dbReference type="InterPro" id="IPR035979">
    <property type="entry name" value="RBD_domain_sf"/>
</dbReference>
<comment type="caution">
    <text evidence="5">The sequence shown here is derived from an EMBL/GenBank/DDBJ whole genome shotgun (WGS) entry which is preliminary data.</text>
</comment>
<evidence type="ECO:0000256" key="3">
    <source>
        <dbReference type="SAM" id="MobiDB-lite"/>
    </source>
</evidence>
<dbReference type="InterPro" id="IPR012677">
    <property type="entry name" value="Nucleotide-bd_a/b_plait_sf"/>
</dbReference>
<dbReference type="CDD" id="cd00590">
    <property type="entry name" value="RRM_SF"/>
    <property type="match status" value="1"/>
</dbReference>
<evidence type="ECO:0000259" key="4">
    <source>
        <dbReference type="PROSITE" id="PS50102"/>
    </source>
</evidence>
<feature type="domain" description="RRM" evidence="4">
    <location>
        <begin position="21"/>
        <end position="99"/>
    </location>
</feature>
<evidence type="ECO:0000313" key="6">
    <source>
        <dbReference type="Proteomes" id="UP001470230"/>
    </source>
</evidence>
<dbReference type="InterPro" id="IPR000504">
    <property type="entry name" value="RRM_dom"/>
</dbReference>
<dbReference type="PANTHER" id="PTHR48025:SF1">
    <property type="entry name" value="RRM DOMAIN-CONTAINING PROTEIN"/>
    <property type="match status" value="1"/>
</dbReference>
<feature type="compositionally biased region" description="Basic and acidic residues" evidence="3">
    <location>
        <begin position="103"/>
        <end position="134"/>
    </location>
</feature>